<sequence length="49" mass="5169">MFHPGQAIKSTLYATLTGIVLFAYGARIVVRWDSNGAVSTAGPLDIFAA</sequence>
<keyword evidence="1" id="KW-0472">Membrane</keyword>
<reference evidence="2 3" key="1">
    <citation type="submission" date="2020-08" db="EMBL/GenBank/DDBJ databases">
        <title>Genomic Encyclopedia of Type Strains, Phase IV (KMG-IV): sequencing the most valuable type-strain genomes for metagenomic binning, comparative biology and taxonomic classification.</title>
        <authorList>
            <person name="Goeker M."/>
        </authorList>
    </citation>
    <scope>NUCLEOTIDE SEQUENCE [LARGE SCALE GENOMIC DNA]</scope>
    <source>
        <strain evidence="2 3">DSM 22198</strain>
    </source>
</reference>
<gene>
    <name evidence="2" type="ORF">FHS74_003576</name>
</gene>
<dbReference type="AlphaFoldDB" id="A0A7X0B0B7"/>
<evidence type="ECO:0000313" key="2">
    <source>
        <dbReference type="EMBL" id="MBB6253007.1"/>
    </source>
</evidence>
<keyword evidence="1" id="KW-1133">Transmembrane helix</keyword>
<keyword evidence="1" id="KW-0812">Transmembrane</keyword>
<evidence type="ECO:0000256" key="1">
    <source>
        <dbReference type="SAM" id="Phobius"/>
    </source>
</evidence>
<protein>
    <submittedName>
        <fullName evidence="2">Uncharacterized protein</fullName>
    </submittedName>
</protein>
<organism evidence="2 3">
    <name type="scientific">Nitrospirillum iridis</name>
    <dbReference type="NCBI Taxonomy" id="765888"/>
    <lineage>
        <taxon>Bacteria</taxon>
        <taxon>Pseudomonadati</taxon>
        <taxon>Pseudomonadota</taxon>
        <taxon>Alphaproteobacteria</taxon>
        <taxon>Rhodospirillales</taxon>
        <taxon>Azospirillaceae</taxon>
        <taxon>Nitrospirillum</taxon>
    </lineage>
</organism>
<feature type="transmembrane region" description="Helical" evidence="1">
    <location>
        <begin position="12"/>
        <end position="30"/>
    </location>
</feature>
<comment type="caution">
    <text evidence="2">The sequence shown here is derived from an EMBL/GenBank/DDBJ whole genome shotgun (WGS) entry which is preliminary data.</text>
</comment>
<evidence type="ECO:0000313" key="3">
    <source>
        <dbReference type="Proteomes" id="UP000539175"/>
    </source>
</evidence>
<keyword evidence="3" id="KW-1185">Reference proteome</keyword>
<accession>A0A7X0B0B7</accession>
<name>A0A7X0B0B7_9PROT</name>
<dbReference type="EMBL" id="JACIIZ010000010">
    <property type="protein sequence ID" value="MBB6253007.1"/>
    <property type="molecule type" value="Genomic_DNA"/>
</dbReference>
<proteinExistence type="predicted"/>
<dbReference type="RefSeq" id="WP_184802997.1">
    <property type="nucleotide sequence ID" value="NZ_JACIIZ010000010.1"/>
</dbReference>
<dbReference type="Proteomes" id="UP000539175">
    <property type="component" value="Unassembled WGS sequence"/>
</dbReference>